<evidence type="ECO:0000259" key="3">
    <source>
        <dbReference type="SMART" id="SM00906"/>
    </source>
</evidence>
<accession>W9YYI9</accession>
<feature type="region of interest" description="Disordered" evidence="2">
    <location>
        <begin position="215"/>
        <end position="236"/>
    </location>
</feature>
<dbReference type="HOGENOM" id="CLU_012076_0_0_1"/>
<protein>
    <recommendedName>
        <fullName evidence="3">Xylanolytic transcriptional activator regulatory domain-containing protein</fullName>
    </recommendedName>
</protein>
<sequence length="833" mass="91811">MGLSSLLIPEPDRLLSGPLRVLYQKFLDARQLLDVGMVAEAWSASASLVRDAQLLGLEEDDGSGGTASKQADREPGRRIWWLLIDLDAQLSFLLGRRPLISSSHGVRRPTVDYSRPEEKDLLQNMLDLSQYMLEVLGTIIPNNCPAKTESEMEKATLESYLNRLQDLHSRFSYLPQNGKADPPLWAAVAEHQFKVHLFLMVLNCQLVMSMASVPSQRPSEGRIPSSSKLKRSSLRKNSSKGYLDQLFQSVRRITSLFEYIKVLDPFPIPPWPRCFGVYCAASVLGIARVRQDIEPLQTDTDRLQGLLKFFQGSLRRLPRSAIAQAAVVSLDGVLDGLAEQQRPPAVAERDSEPHDRPMKTPNDESSHATQSNSSIKEGAADNSGSTQHLKRTSTSMYPDETRAEKRPRYSAMPLTYENSVHGNPPAWQGEQGPSPYAQPMSSFSEMSAASFHESSVQNSFDQGSFAHSAPTSFAGNDQLQYASLGYAASHPDTAAQLSSFPFWMHPPMLIHPPMYHAGWQAMDSNPWMMQDTGQQAFYGGPSAMPVSEPHQHDGNVQASQSAGMNNFAQATASRDDVQATGNMTAPVDNARGANDAQFYATAPGQYQRLDHPASSPIRDDSLSRQESSFGRPQVTDRRRSAADIRPQQSSTWTMEMPADFANQTSLGEQRDVLQQATTPSRDDLLSPVSETEPKSRRNSATPRQIARKGRPPRPKQSDLPAQNVDDGDVSGLRRRSIAHTGDVMMVDMASGGDSRAEPAETRTEQAPVWQNRASNPGLGHPPSSNLYGLEMVGPGHGHAMDYEQNFDPHLPPRQVVTTGPFTGNSGGHHWWAR</sequence>
<feature type="compositionally biased region" description="Basic and acidic residues" evidence="2">
    <location>
        <begin position="347"/>
        <end position="366"/>
    </location>
</feature>
<keyword evidence="5" id="KW-1185">Reference proteome</keyword>
<feature type="region of interest" description="Disordered" evidence="2">
    <location>
        <begin position="605"/>
        <end position="656"/>
    </location>
</feature>
<dbReference type="GO" id="GO:0003677">
    <property type="term" value="F:DNA binding"/>
    <property type="evidence" value="ECO:0007669"/>
    <property type="project" value="InterPro"/>
</dbReference>
<reference evidence="4 5" key="1">
    <citation type="submission" date="2013-03" db="EMBL/GenBank/DDBJ databases">
        <title>The Genome Sequence of Capronia epimyces CBS 606.96.</title>
        <authorList>
            <consortium name="The Broad Institute Genomics Platform"/>
            <person name="Cuomo C."/>
            <person name="de Hoog S."/>
            <person name="Gorbushina A."/>
            <person name="Walker B."/>
            <person name="Young S.K."/>
            <person name="Zeng Q."/>
            <person name="Gargeya S."/>
            <person name="Fitzgerald M."/>
            <person name="Haas B."/>
            <person name="Abouelleil A."/>
            <person name="Allen A.W."/>
            <person name="Alvarado L."/>
            <person name="Arachchi H.M."/>
            <person name="Berlin A.M."/>
            <person name="Chapman S.B."/>
            <person name="Gainer-Dewar J."/>
            <person name="Goldberg J."/>
            <person name="Griggs A."/>
            <person name="Gujja S."/>
            <person name="Hansen M."/>
            <person name="Howarth C."/>
            <person name="Imamovic A."/>
            <person name="Ireland A."/>
            <person name="Larimer J."/>
            <person name="McCowan C."/>
            <person name="Murphy C."/>
            <person name="Pearson M."/>
            <person name="Poon T.W."/>
            <person name="Priest M."/>
            <person name="Roberts A."/>
            <person name="Saif S."/>
            <person name="Shea T."/>
            <person name="Sisk P."/>
            <person name="Sykes S."/>
            <person name="Wortman J."/>
            <person name="Nusbaum C."/>
            <person name="Birren B."/>
        </authorList>
    </citation>
    <scope>NUCLEOTIDE SEQUENCE [LARGE SCALE GENOMIC DNA]</scope>
    <source>
        <strain evidence="4 5">CBS 606.96</strain>
    </source>
</reference>
<keyword evidence="1" id="KW-0539">Nucleus</keyword>
<feature type="compositionally biased region" description="Polar residues" evidence="2">
    <location>
        <begin position="382"/>
        <end position="396"/>
    </location>
</feature>
<dbReference type="CDD" id="cd12148">
    <property type="entry name" value="fungal_TF_MHR"/>
    <property type="match status" value="1"/>
</dbReference>
<dbReference type="GeneID" id="19168418"/>
<dbReference type="RefSeq" id="XP_007732618.1">
    <property type="nucleotide sequence ID" value="XM_007734428.1"/>
</dbReference>
<dbReference type="EMBL" id="AMGY01000003">
    <property type="protein sequence ID" value="EXJ87339.1"/>
    <property type="molecule type" value="Genomic_DNA"/>
</dbReference>
<feature type="region of interest" description="Disordered" evidence="2">
    <location>
        <begin position="339"/>
        <end position="441"/>
    </location>
</feature>
<dbReference type="AlphaFoldDB" id="W9YYI9"/>
<dbReference type="Proteomes" id="UP000019478">
    <property type="component" value="Unassembled WGS sequence"/>
</dbReference>
<dbReference type="InterPro" id="IPR007219">
    <property type="entry name" value="XnlR_reg_dom"/>
</dbReference>
<feature type="domain" description="Xylanolytic transcriptional activator regulatory" evidence="3">
    <location>
        <begin position="41"/>
        <end position="122"/>
    </location>
</feature>
<organism evidence="4 5">
    <name type="scientific">Capronia epimyces CBS 606.96</name>
    <dbReference type="NCBI Taxonomy" id="1182542"/>
    <lineage>
        <taxon>Eukaryota</taxon>
        <taxon>Fungi</taxon>
        <taxon>Dikarya</taxon>
        <taxon>Ascomycota</taxon>
        <taxon>Pezizomycotina</taxon>
        <taxon>Eurotiomycetes</taxon>
        <taxon>Chaetothyriomycetidae</taxon>
        <taxon>Chaetothyriales</taxon>
        <taxon>Herpotrichiellaceae</taxon>
        <taxon>Capronia</taxon>
    </lineage>
</organism>
<gene>
    <name evidence="4" type="ORF">A1O3_04298</name>
</gene>
<evidence type="ECO:0000313" key="4">
    <source>
        <dbReference type="EMBL" id="EXJ87339.1"/>
    </source>
</evidence>
<dbReference type="GO" id="GO:0006351">
    <property type="term" value="P:DNA-templated transcription"/>
    <property type="evidence" value="ECO:0007669"/>
    <property type="project" value="InterPro"/>
</dbReference>
<evidence type="ECO:0000256" key="2">
    <source>
        <dbReference type="SAM" id="MobiDB-lite"/>
    </source>
</evidence>
<proteinExistence type="predicted"/>
<dbReference type="SMART" id="SM00906">
    <property type="entry name" value="Fungal_trans"/>
    <property type="match status" value="1"/>
</dbReference>
<evidence type="ECO:0000256" key="1">
    <source>
        <dbReference type="ARBA" id="ARBA00023242"/>
    </source>
</evidence>
<name>W9YYI9_9EURO</name>
<comment type="caution">
    <text evidence="4">The sequence shown here is derived from an EMBL/GenBank/DDBJ whole genome shotgun (WGS) entry which is preliminary data.</text>
</comment>
<evidence type="ECO:0000313" key="5">
    <source>
        <dbReference type="Proteomes" id="UP000019478"/>
    </source>
</evidence>
<feature type="region of interest" description="Disordered" evidence="2">
    <location>
        <begin position="676"/>
        <end position="744"/>
    </location>
</feature>
<dbReference type="OrthoDB" id="4159670at2759"/>
<dbReference type="GO" id="GO:0008270">
    <property type="term" value="F:zinc ion binding"/>
    <property type="evidence" value="ECO:0007669"/>
    <property type="project" value="InterPro"/>
</dbReference>